<organism evidence="2">
    <name type="scientific">uncultured Coleofasciculus sp</name>
    <dbReference type="NCBI Taxonomy" id="1267456"/>
    <lineage>
        <taxon>Bacteria</taxon>
        <taxon>Bacillati</taxon>
        <taxon>Cyanobacteriota</taxon>
        <taxon>Cyanophyceae</taxon>
        <taxon>Coleofasciculales</taxon>
        <taxon>Coleofasciculaceae</taxon>
        <taxon>Coleofasciculus</taxon>
        <taxon>environmental samples</taxon>
    </lineage>
</organism>
<evidence type="ECO:0000256" key="1">
    <source>
        <dbReference type="SAM" id="Coils"/>
    </source>
</evidence>
<reference evidence="2" key="1">
    <citation type="submission" date="2020-02" db="EMBL/GenBank/DDBJ databases">
        <authorList>
            <person name="Meier V. D."/>
        </authorList>
    </citation>
    <scope>NUCLEOTIDE SEQUENCE</scope>
    <source>
        <strain evidence="2">AVDCRST_MAG92</strain>
    </source>
</reference>
<accession>A0A6J4IZ35</accession>
<evidence type="ECO:0000313" key="2">
    <source>
        <dbReference type="EMBL" id="CAA9262563.1"/>
    </source>
</evidence>
<dbReference type="AlphaFoldDB" id="A0A6J4IZ35"/>
<feature type="coiled-coil region" evidence="1">
    <location>
        <begin position="37"/>
        <end position="64"/>
    </location>
</feature>
<dbReference type="EMBL" id="CADCTM010000392">
    <property type="protein sequence ID" value="CAA9262563.1"/>
    <property type="molecule type" value="Genomic_DNA"/>
</dbReference>
<proteinExistence type="predicted"/>
<sequence length="66" mass="7638">MNYEALQLYLRELLQYCKLSDVLSVFLSFVEVQAYLKEADDADLQRLQELAQTLELAVEQAQKIGQ</sequence>
<name>A0A6J4IZ35_9CYAN</name>
<keyword evidence="1" id="KW-0175">Coiled coil</keyword>
<gene>
    <name evidence="2" type="ORF">AVDCRST_MAG92-2546</name>
</gene>
<protein>
    <submittedName>
        <fullName evidence="2">Uncharacterized protein</fullName>
    </submittedName>
</protein>